<evidence type="ECO:0000256" key="3">
    <source>
        <dbReference type="ARBA" id="ARBA00022777"/>
    </source>
</evidence>
<evidence type="ECO:0000313" key="5">
    <source>
        <dbReference type="EMBL" id="KAF2892468.1"/>
    </source>
</evidence>
<keyword evidence="2" id="KW-0808">Transferase</keyword>
<keyword evidence="6" id="KW-1185">Reference proteome</keyword>
<accession>A0A8K0GBP1</accession>
<feature type="domain" description="Carbohydrate kinase FGGY C-terminal" evidence="4">
    <location>
        <begin position="13"/>
        <end position="198"/>
    </location>
</feature>
<dbReference type="GO" id="GO:0006071">
    <property type="term" value="P:glycerol metabolic process"/>
    <property type="evidence" value="ECO:0007669"/>
    <property type="project" value="TreeGrafter"/>
</dbReference>
<comment type="similarity">
    <text evidence="1">Belongs to the FGGY kinase family.</text>
</comment>
<dbReference type="AlphaFoldDB" id="A0A8K0GBP1"/>
<dbReference type="Proteomes" id="UP000801492">
    <property type="component" value="Unassembled WGS sequence"/>
</dbReference>
<dbReference type="InterPro" id="IPR018485">
    <property type="entry name" value="FGGY_C"/>
</dbReference>
<dbReference type="Gene3D" id="3.30.420.40">
    <property type="match status" value="1"/>
</dbReference>
<evidence type="ECO:0000259" key="4">
    <source>
        <dbReference type="Pfam" id="PF02782"/>
    </source>
</evidence>
<organism evidence="5 6">
    <name type="scientific">Ignelater luminosus</name>
    <name type="common">Cucubano</name>
    <name type="synonym">Pyrophorus luminosus</name>
    <dbReference type="NCBI Taxonomy" id="2038154"/>
    <lineage>
        <taxon>Eukaryota</taxon>
        <taxon>Metazoa</taxon>
        <taxon>Ecdysozoa</taxon>
        <taxon>Arthropoda</taxon>
        <taxon>Hexapoda</taxon>
        <taxon>Insecta</taxon>
        <taxon>Pterygota</taxon>
        <taxon>Neoptera</taxon>
        <taxon>Endopterygota</taxon>
        <taxon>Coleoptera</taxon>
        <taxon>Polyphaga</taxon>
        <taxon>Elateriformia</taxon>
        <taxon>Elateroidea</taxon>
        <taxon>Elateridae</taxon>
        <taxon>Agrypninae</taxon>
        <taxon>Pyrophorini</taxon>
        <taxon>Ignelater</taxon>
    </lineage>
</organism>
<proteinExistence type="inferred from homology"/>
<reference evidence="5" key="1">
    <citation type="submission" date="2019-08" db="EMBL/GenBank/DDBJ databases">
        <title>The genome of the North American firefly Photinus pyralis.</title>
        <authorList>
            <consortium name="Photinus pyralis genome working group"/>
            <person name="Fallon T.R."/>
            <person name="Sander Lower S.E."/>
            <person name="Weng J.-K."/>
        </authorList>
    </citation>
    <scope>NUCLEOTIDE SEQUENCE</scope>
    <source>
        <strain evidence="5">TRF0915ILg1</strain>
        <tissue evidence="5">Whole body</tissue>
    </source>
</reference>
<dbReference type="GO" id="GO:0016301">
    <property type="term" value="F:kinase activity"/>
    <property type="evidence" value="ECO:0007669"/>
    <property type="project" value="UniProtKB-KW"/>
</dbReference>
<keyword evidence="3" id="KW-0418">Kinase</keyword>
<gene>
    <name evidence="5" type="ORF">ILUMI_13687</name>
</gene>
<evidence type="ECO:0000313" key="6">
    <source>
        <dbReference type="Proteomes" id="UP000801492"/>
    </source>
</evidence>
<dbReference type="OrthoDB" id="6278781at2759"/>
<dbReference type="EMBL" id="VTPC01008715">
    <property type="protein sequence ID" value="KAF2892468.1"/>
    <property type="molecule type" value="Genomic_DNA"/>
</dbReference>
<dbReference type="PANTHER" id="PTHR10196:SF68">
    <property type="entry name" value="GLYCEROL KINASE 5-RELATED"/>
    <property type="match status" value="1"/>
</dbReference>
<dbReference type="GO" id="GO:0046167">
    <property type="term" value="P:glycerol-3-phosphate biosynthetic process"/>
    <property type="evidence" value="ECO:0007669"/>
    <property type="project" value="TreeGrafter"/>
</dbReference>
<name>A0A8K0GBP1_IGNLU</name>
<dbReference type="SUPFAM" id="SSF53067">
    <property type="entry name" value="Actin-like ATPase domain"/>
    <property type="match status" value="1"/>
</dbReference>
<evidence type="ECO:0000256" key="1">
    <source>
        <dbReference type="ARBA" id="ARBA00009156"/>
    </source>
</evidence>
<comment type="caution">
    <text evidence="5">The sequence shown here is derived from an EMBL/GenBank/DDBJ whole genome shotgun (WGS) entry which is preliminary data.</text>
</comment>
<dbReference type="GO" id="GO:0006641">
    <property type="term" value="P:triglyceride metabolic process"/>
    <property type="evidence" value="ECO:0007669"/>
    <property type="project" value="TreeGrafter"/>
</dbReference>
<protein>
    <recommendedName>
        <fullName evidence="4">Carbohydrate kinase FGGY C-terminal domain-containing protein</fullName>
    </recommendedName>
</protein>
<dbReference type="Pfam" id="PF02782">
    <property type="entry name" value="FGGY_C"/>
    <property type="match status" value="1"/>
</dbReference>
<evidence type="ECO:0000256" key="2">
    <source>
        <dbReference type="ARBA" id="ARBA00022679"/>
    </source>
</evidence>
<dbReference type="GO" id="GO:0005739">
    <property type="term" value="C:mitochondrion"/>
    <property type="evidence" value="ECO:0007669"/>
    <property type="project" value="TreeGrafter"/>
</dbReference>
<dbReference type="InterPro" id="IPR043129">
    <property type="entry name" value="ATPase_NBD"/>
</dbReference>
<dbReference type="PANTHER" id="PTHR10196">
    <property type="entry name" value="SUGAR KINASE"/>
    <property type="match status" value="1"/>
</dbReference>
<sequence length="252" mass="27968">MFGSCCFNEGDMKVTLGTGTFLDVNMKNNAHGSAAGLYPLIGWRLNNEIVYLVEGACNDTGSLIQWLLKAGIVQNPDETSSLAYELEHNDGVYFIPAFSGLGPPISDDNAATGFIGLKATSTKQHMIRAILESIVFRITLLFNMVISETGYKIKRICVDGGVANNDFVCQLLANILGVQVERPSSTEMTTLGVAFMAGLKSGIWNSTNELQQFRKLNKTFQPASDENVHKTYIKEFNMWLRAVERFKSWYVR</sequence>
<dbReference type="FunFam" id="3.30.420.40:FF:000104">
    <property type="entry name" value="putative glycerol kinase 5"/>
    <property type="match status" value="1"/>
</dbReference>